<proteinExistence type="predicted"/>
<name>A0A916K838_9BACL</name>
<feature type="signal peptide" evidence="1">
    <location>
        <begin position="1"/>
        <end position="25"/>
    </location>
</feature>
<keyword evidence="1" id="KW-0732">Signal</keyword>
<feature type="chain" id="PRO_5037433539" evidence="1">
    <location>
        <begin position="26"/>
        <end position="183"/>
    </location>
</feature>
<accession>A0A916K838</accession>
<evidence type="ECO:0000313" key="2">
    <source>
        <dbReference type="EMBL" id="CAG7643991.1"/>
    </source>
</evidence>
<dbReference type="AlphaFoldDB" id="A0A916K838"/>
<gene>
    <name evidence="2" type="ORF">PAESOLCIP111_04597</name>
</gene>
<keyword evidence="3" id="KW-1185">Reference proteome</keyword>
<evidence type="ECO:0000256" key="1">
    <source>
        <dbReference type="SAM" id="SignalP"/>
    </source>
</evidence>
<dbReference type="Proteomes" id="UP000693672">
    <property type="component" value="Unassembled WGS sequence"/>
</dbReference>
<dbReference type="EMBL" id="CAJVAS010000026">
    <property type="protein sequence ID" value="CAG7643991.1"/>
    <property type="molecule type" value="Genomic_DNA"/>
</dbReference>
<organism evidence="2 3">
    <name type="scientific">Paenibacillus solanacearum</name>
    <dbReference type="NCBI Taxonomy" id="2048548"/>
    <lineage>
        <taxon>Bacteria</taxon>
        <taxon>Bacillati</taxon>
        <taxon>Bacillota</taxon>
        <taxon>Bacilli</taxon>
        <taxon>Bacillales</taxon>
        <taxon>Paenibacillaceae</taxon>
        <taxon>Paenibacillus</taxon>
    </lineage>
</organism>
<sequence length="183" mass="20000">MNNMIKRIAIPTLALSFMLMLPAKAVEPTAATGELRALPDSIAFQLPVNNYCSPEDSLDFSFQLSNTSANAADITLFFYKQDGTKFNAEGSSYREINSTLLPGKPFSLPGYATGLYHINFGNHIKCGDRAYLGRILVNSGTASLIARGWVAKGDQIEQVVVNNHNAFELMSPPLPSEKNRTEP</sequence>
<protein>
    <submittedName>
        <fullName evidence="2">Uncharacterized protein</fullName>
    </submittedName>
</protein>
<reference evidence="2" key="1">
    <citation type="submission" date="2021-06" db="EMBL/GenBank/DDBJ databases">
        <authorList>
            <person name="Criscuolo A."/>
        </authorList>
    </citation>
    <scope>NUCLEOTIDE SEQUENCE</scope>
    <source>
        <strain evidence="2">CIP111600</strain>
    </source>
</reference>
<comment type="caution">
    <text evidence="2">The sequence shown here is derived from an EMBL/GenBank/DDBJ whole genome shotgun (WGS) entry which is preliminary data.</text>
</comment>
<evidence type="ECO:0000313" key="3">
    <source>
        <dbReference type="Proteomes" id="UP000693672"/>
    </source>
</evidence>